<evidence type="ECO:0000256" key="1">
    <source>
        <dbReference type="ARBA" id="ARBA00004653"/>
    </source>
</evidence>
<keyword evidence="3" id="KW-0808">Transferase</keyword>
<dbReference type="AlphaFoldDB" id="A0A7N2M5R2"/>
<evidence type="ECO:0000256" key="3">
    <source>
        <dbReference type="ARBA" id="ARBA00022679"/>
    </source>
</evidence>
<dbReference type="PANTHER" id="PTHR32044:SF77">
    <property type="entry name" value="GLUCOMANNAN 4-BETA-MANNOSYLTRANSFERASE 9"/>
    <property type="match status" value="1"/>
</dbReference>
<dbReference type="GO" id="GO:0047259">
    <property type="term" value="F:glucomannan 4-beta-mannosyltransferase activity"/>
    <property type="evidence" value="ECO:0007669"/>
    <property type="project" value="UniProtKB-EC"/>
</dbReference>
<evidence type="ECO:0000313" key="16">
    <source>
        <dbReference type="Proteomes" id="UP000594261"/>
    </source>
</evidence>
<dbReference type="RefSeq" id="XP_030926764.1">
    <property type="nucleotide sequence ID" value="XM_031070904.1"/>
</dbReference>
<dbReference type="GO" id="GO:0051753">
    <property type="term" value="F:mannan synthase activity"/>
    <property type="evidence" value="ECO:0007669"/>
    <property type="project" value="UniProtKB-ARBA"/>
</dbReference>
<dbReference type="EMBL" id="LRBV02000007">
    <property type="status" value="NOT_ANNOTATED_CDS"/>
    <property type="molecule type" value="Genomic_DNA"/>
</dbReference>
<gene>
    <name evidence="15" type="primary">LOC115953301</name>
</gene>
<dbReference type="OrthoDB" id="72851at2759"/>
<dbReference type="GO" id="GO:0071555">
    <property type="term" value="P:cell wall organization"/>
    <property type="evidence" value="ECO:0007669"/>
    <property type="project" value="UniProtKB-KW"/>
</dbReference>
<comment type="catalytic activity">
    <reaction evidence="9">
        <text>GDP-mannose + (glucomannan)n = GDP + (glucomannan)n+1.</text>
        <dbReference type="EC" id="2.4.1.32"/>
    </reaction>
</comment>
<evidence type="ECO:0000256" key="7">
    <source>
        <dbReference type="ARBA" id="ARBA00023136"/>
    </source>
</evidence>
<feature type="transmembrane region" description="Helical" evidence="13">
    <location>
        <begin position="43"/>
        <end position="72"/>
    </location>
</feature>
<evidence type="ECO:0000256" key="6">
    <source>
        <dbReference type="ARBA" id="ARBA00023034"/>
    </source>
</evidence>
<evidence type="ECO:0000256" key="12">
    <source>
        <dbReference type="ARBA" id="ARBA00076024"/>
    </source>
</evidence>
<dbReference type="OMA" id="KKVTAWK"/>
<dbReference type="CDD" id="cd06437">
    <property type="entry name" value="CESA_CaSu_A2"/>
    <property type="match status" value="1"/>
</dbReference>
<dbReference type="InParanoid" id="A0A7N2M5R2"/>
<dbReference type="Gene3D" id="3.90.550.10">
    <property type="entry name" value="Spore Coat Polysaccharide Biosynthesis Protein SpsA, Chain A"/>
    <property type="match status" value="1"/>
</dbReference>
<evidence type="ECO:0000256" key="4">
    <source>
        <dbReference type="ARBA" id="ARBA00022692"/>
    </source>
</evidence>
<reference evidence="15 16" key="1">
    <citation type="journal article" date="2016" name="G3 (Bethesda)">
        <title>First Draft Assembly and Annotation of the Genome of a California Endemic Oak Quercus lobata Nee (Fagaceae).</title>
        <authorList>
            <person name="Sork V.L."/>
            <person name="Fitz-Gibbon S.T."/>
            <person name="Puiu D."/>
            <person name="Crepeau M."/>
            <person name="Gugger P.F."/>
            <person name="Sherman R."/>
            <person name="Stevens K."/>
            <person name="Langley C.H."/>
            <person name="Pellegrini M."/>
            <person name="Salzberg S.L."/>
        </authorList>
    </citation>
    <scope>NUCLEOTIDE SEQUENCE [LARGE SCALE GENOMIC DNA]</scope>
    <source>
        <strain evidence="15 16">cv. SW786</strain>
    </source>
</reference>
<feature type="transmembrane region" description="Helical" evidence="13">
    <location>
        <begin position="481"/>
        <end position="501"/>
    </location>
</feature>
<evidence type="ECO:0000256" key="11">
    <source>
        <dbReference type="ARBA" id="ARBA00066505"/>
    </source>
</evidence>
<dbReference type="Pfam" id="PF13632">
    <property type="entry name" value="Glyco_trans_2_3"/>
    <property type="match status" value="1"/>
</dbReference>
<evidence type="ECO:0000256" key="13">
    <source>
        <dbReference type="SAM" id="Phobius"/>
    </source>
</evidence>
<dbReference type="InterPro" id="IPR001173">
    <property type="entry name" value="Glyco_trans_2-like"/>
</dbReference>
<evidence type="ECO:0000259" key="14">
    <source>
        <dbReference type="Pfam" id="PF13632"/>
    </source>
</evidence>
<comment type="subcellular location">
    <subcellularLocation>
        <location evidence="1">Golgi apparatus membrane</location>
        <topology evidence="1">Multi-pass membrane protein</topology>
    </subcellularLocation>
</comment>
<evidence type="ECO:0000256" key="2">
    <source>
        <dbReference type="ARBA" id="ARBA00022676"/>
    </source>
</evidence>
<dbReference type="Proteomes" id="UP000594261">
    <property type="component" value="Chromosome 7"/>
</dbReference>
<evidence type="ECO:0000256" key="10">
    <source>
        <dbReference type="ARBA" id="ARBA00060879"/>
    </source>
</evidence>
<dbReference type="Gramene" id="QL07p040712:mrna">
    <property type="protein sequence ID" value="QL07p040712:mrna"/>
    <property type="gene ID" value="QL07p040712"/>
</dbReference>
<name>A0A7N2M5R2_QUELO</name>
<feature type="transmembrane region" description="Helical" evidence="13">
    <location>
        <begin position="507"/>
        <end position="530"/>
    </location>
</feature>
<dbReference type="KEGG" id="qlo:115953301"/>
<reference evidence="15" key="2">
    <citation type="submission" date="2021-01" db="UniProtKB">
        <authorList>
            <consortium name="EnsemblPlants"/>
        </authorList>
    </citation>
    <scope>IDENTIFICATION</scope>
</reference>
<comment type="similarity">
    <text evidence="10">Belongs to the glycosyltransferase 2 family. Plant cellulose synthase-like A subfamily.</text>
</comment>
<dbReference type="InterPro" id="IPR029044">
    <property type="entry name" value="Nucleotide-diphossugar_trans"/>
</dbReference>
<keyword evidence="7 13" id="KW-0472">Membrane</keyword>
<organism evidence="15 16">
    <name type="scientific">Quercus lobata</name>
    <name type="common">Valley oak</name>
    <dbReference type="NCBI Taxonomy" id="97700"/>
    <lineage>
        <taxon>Eukaryota</taxon>
        <taxon>Viridiplantae</taxon>
        <taxon>Streptophyta</taxon>
        <taxon>Embryophyta</taxon>
        <taxon>Tracheophyta</taxon>
        <taxon>Spermatophyta</taxon>
        <taxon>Magnoliopsida</taxon>
        <taxon>eudicotyledons</taxon>
        <taxon>Gunneridae</taxon>
        <taxon>Pentapetalae</taxon>
        <taxon>rosids</taxon>
        <taxon>fabids</taxon>
        <taxon>Fagales</taxon>
        <taxon>Fagaceae</taxon>
        <taxon>Quercus</taxon>
    </lineage>
</organism>
<dbReference type="SUPFAM" id="SSF53448">
    <property type="entry name" value="Nucleotide-diphospho-sugar transferases"/>
    <property type="match status" value="1"/>
</dbReference>
<dbReference type="EC" id="2.4.1.32" evidence="11"/>
<dbReference type="FunFam" id="3.90.550.10:FF:000015">
    <property type="entry name" value="Glucomannan 4-beta-mannosyltransferase 9"/>
    <property type="match status" value="1"/>
</dbReference>
<dbReference type="GO" id="GO:0000139">
    <property type="term" value="C:Golgi membrane"/>
    <property type="evidence" value="ECO:0007669"/>
    <property type="project" value="UniProtKB-SubCell"/>
</dbReference>
<keyword evidence="4 13" id="KW-0812">Transmembrane</keyword>
<keyword evidence="8" id="KW-0961">Cell wall biogenesis/degradation</keyword>
<feature type="transmembrane region" description="Helical" evidence="13">
    <location>
        <begin position="400"/>
        <end position="426"/>
    </location>
</feature>
<accession>A0A7N2M5R2</accession>
<feature type="transmembrane region" description="Helical" evidence="13">
    <location>
        <begin position="368"/>
        <end position="388"/>
    </location>
</feature>
<dbReference type="GeneID" id="115953301"/>
<evidence type="ECO:0000256" key="8">
    <source>
        <dbReference type="ARBA" id="ARBA00023316"/>
    </source>
</evidence>
<evidence type="ECO:0000256" key="5">
    <source>
        <dbReference type="ARBA" id="ARBA00022989"/>
    </source>
</evidence>
<keyword evidence="2" id="KW-0328">Glycosyltransferase</keyword>
<sequence length="533" mass="61118">MDRLSSSTILPDAFQGARDDISMQLEIIWAQIKAPLIVPLLRISVVLCLIMSVMLFIERVYMGIVIVLIKLFGRKPEKRYKWEAIKDDVELGNSAYPMVLVQIPMYNEREVYQLSIGAACGLSWPSDRIIIQVLDDSTDPTIKDLVELECQRWASKGINIKYEIRDNRNGYKAGALKEGMKRSYVKHCDYVAILDADFQPEPDFLWRTIPFLTHNPQLALVQARWKFVNSDECLMTRIQEMSLDYHFTVEQEVGSSTYAFFGFNGTAGVWRIAALNEAGGWKDRTTVEDMDLAVRASLKGWKFLYLGGVQVKNELPSTFKAYRYQQHRWSCGPANLFRKMVVEIIRNKKVSLWKKLHVIYSFFFIRKIIAHINTFVFYCIVLPATVVVPEVVVPKWGSVYIPSLITLLNAVGTPRSLHLLVFWILFENVMSLHRMKATIIGLLETNRANEWIVTEKLGDAFKAKAGLKAPRKPRFRIGGRLHLLELAVGAFLLFIGWYDVFFGKNHFFLFLFMQAAAFFIVGFGYVGTFVPNS</sequence>
<evidence type="ECO:0000256" key="9">
    <source>
        <dbReference type="ARBA" id="ARBA00051800"/>
    </source>
</evidence>
<dbReference type="PANTHER" id="PTHR32044">
    <property type="entry name" value="GLUCOMANNAN 4-BETA-MANNOSYLTRANSFERASE 9"/>
    <property type="match status" value="1"/>
</dbReference>
<feature type="domain" description="Glycosyltransferase 2-like" evidence="14">
    <location>
        <begin position="190"/>
        <end position="386"/>
    </location>
</feature>
<evidence type="ECO:0000313" key="15">
    <source>
        <dbReference type="EnsemblPlants" id="QL07p040712:mrna"/>
    </source>
</evidence>
<dbReference type="EnsemblPlants" id="QL07p040712:mrna">
    <property type="protein sequence ID" value="QL07p040712:mrna"/>
    <property type="gene ID" value="QL07p040712"/>
</dbReference>
<keyword evidence="16" id="KW-1185">Reference proteome</keyword>
<keyword evidence="6" id="KW-0333">Golgi apparatus</keyword>
<dbReference type="FunCoup" id="A0A7N2M5R2">
    <property type="interactions" value="21"/>
</dbReference>
<protein>
    <recommendedName>
        <fullName evidence="11">glucomannan 4-beta-mannosyltransferase</fullName>
        <ecNumber evidence="11">2.4.1.32</ecNumber>
    </recommendedName>
    <alternativeName>
        <fullName evidence="12">Glucomannan synthase</fullName>
    </alternativeName>
</protein>
<proteinExistence type="inferred from homology"/>
<keyword evidence="5 13" id="KW-1133">Transmembrane helix</keyword>